<dbReference type="Gene3D" id="3.90.950.10">
    <property type="match status" value="1"/>
</dbReference>
<dbReference type="GO" id="GO:0047429">
    <property type="term" value="F:nucleoside triphosphate diphosphatase activity"/>
    <property type="evidence" value="ECO:0007669"/>
    <property type="project" value="UniProtKB-EC"/>
</dbReference>
<dbReference type="InParanoid" id="A0A3G9JV56"/>
<keyword evidence="5" id="KW-1185">Reference proteome</keyword>
<comment type="similarity">
    <text evidence="3">Belongs to the Maf family.</text>
</comment>
<organism evidence="4 5">
    <name type="scientific">Intestinibaculum porci</name>
    <dbReference type="NCBI Taxonomy" id="2487118"/>
    <lineage>
        <taxon>Bacteria</taxon>
        <taxon>Bacillati</taxon>
        <taxon>Bacillota</taxon>
        <taxon>Erysipelotrichia</taxon>
        <taxon>Erysipelotrichales</taxon>
        <taxon>Erysipelotrichaceae</taxon>
        <taxon>Intestinibaculum</taxon>
    </lineage>
</organism>
<gene>
    <name evidence="4" type="ORF">SG0102_19230</name>
</gene>
<dbReference type="FunCoup" id="A0A3G9JV56">
    <property type="interactions" value="338"/>
</dbReference>
<comment type="subcellular location">
    <subcellularLocation>
        <location evidence="3">Cytoplasm</location>
    </subcellularLocation>
</comment>
<dbReference type="GO" id="GO:0009117">
    <property type="term" value="P:nucleotide metabolic process"/>
    <property type="evidence" value="ECO:0007669"/>
    <property type="project" value="UniProtKB-KW"/>
</dbReference>
<keyword evidence="2 3" id="KW-0378">Hydrolase</keyword>
<accession>A0A3G9JV56</accession>
<dbReference type="AlphaFoldDB" id="A0A3G9JV56"/>
<comment type="catalytic activity">
    <reaction evidence="3">
        <text>a 2'-deoxyribonucleoside 5'-triphosphate + H2O = a 2'-deoxyribonucleoside 5'-phosphate + diphosphate + H(+)</text>
        <dbReference type="Rhea" id="RHEA:44644"/>
        <dbReference type="ChEBI" id="CHEBI:15377"/>
        <dbReference type="ChEBI" id="CHEBI:15378"/>
        <dbReference type="ChEBI" id="CHEBI:33019"/>
        <dbReference type="ChEBI" id="CHEBI:61560"/>
        <dbReference type="ChEBI" id="CHEBI:65317"/>
        <dbReference type="EC" id="3.6.1.9"/>
    </reaction>
</comment>
<dbReference type="GO" id="GO:0005737">
    <property type="term" value="C:cytoplasm"/>
    <property type="evidence" value="ECO:0007669"/>
    <property type="project" value="UniProtKB-SubCell"/>
</dbReference>
<dbReference type="InterPro" id="IPR003697">
    <property type="entry name" value="Maf-like"/>
</dbReference>
<dbReference type="SUPFAM" id="SSF52972">
    <property type="entry name" value="ITPase-like"/>
    <property type="match status" value="1"/>
</dbReference>
<evidence type="ECO:0000313" key="5">
    <source>
        <dbReference type="Proteomes" id="UP000268059"/>
    </source>
</evidence>
<dbReference type="KEGG" id="ebm:SG0102_19230"/>
<evidence type="ECO:0000256" key="2">
    <source>
        <dbReference type="ARBA" id="ARBA00022801"/>
    </source>
</evidence>
<feature type="active site" description="Proton acceptor" evidence="3">
    <location>
        <position position="53"/>
    </location>
</feature>
<dbReference type="PANTHER" id="PTHR43213">
    <property type="entry name" value="BIFUNCTIONAL DTTP/UTP PYROPHOSPHATASE/METHYLTRANSFERASE PROTEIN-RELATED"/>
    <property type="match status" value="1"/>
</dbReference>
<name>A0A3G9JV56_9FIRM</name>
<proteinExistence type="inferred from homology"/>
<keyword evidence="3" id="KW-0963">Cytoplasm</keyword>
<comment type="cofactor">
    <cofactor evidence="1 3">
        <name>a divalent metal cation</name>
        <dbReference type="ChEBI" id="CHEBI:60240"/>
    </cofactor>
</comment>
<sequence>MAREGIDFIVDAASIEEVLDESLSVEERLKKLALDKGMPIHEKYPDDVVIAADTTVYHHDQIIGKAHSREEAKAILTSLSNDRQIVYTSVAIFFPEETLNFIEKTTVVFKDITDKIDDYLDTNEWVGKAGAYAIQGKGDRLIASVDGDIDTVIGLPVKKIKTILQNHHVL</sequence>
<evidence type="ECO:0000256" key="3">
    <source>
        <dbReference type="HAMAP-Rule" id="MF_00528"/>
    </source>
</evidence>
<dbReference type="EC" id="3.6.1.9" evidence="3"/>
<protein>
    <recommendedName>
        <fullName evidence="3">Nucleoside triphosphate pyrophosphatase</fullName>
        <ecNumber evidence="3">3.6.1.9</ecNumber>
    </recommendedName>
    <alternativeName>
        <fullName evidence="3">Nucleotide pyrophosphatase</fullName>
        <shortName evidence="3">Nucleotide PPase</shortName>
    </alternativeName>
</protein>
<dbReference type="PIRSF" id="PIRSF006305">
    <property type="entry name" value="Maf"/>
    <property type="match status" value="1"/>
</dbReference>
<comment type="catalytic activity">
    <reaction evidence="3">
        <text>a ribonucleoside 5'-triphosphate + H2O = a ribonucleoside 5'-phosphate + diphosphate + H(+)</text>
        <dbReference type="Rhea" id="RHEA:23996"/>
        <dbReference type="ChEBI" id="CHEBI:15377"/>
        <dbReference type="ChEBI" id="CHEBI:15378"/>
        <dbReference type="ChEBI" id="CHEBI:33019"/>
        <dbReference type="ChEBI" id="CHEBI:58043"/>
        <dbReference type="ChEBI" id="CHEBI:61557"/>
        <dbReference type="EC" id="3.6.1.9"/>
    </reaction>
</comment>
<keyword evidence="3" id="KW-0546">Nucleotide metabolism</keyword>
<dbReference type="PANTHER" id="PTHR43213:SF5">
    <property type="entry name" value="BIFUNCTIONAL DTTP_UTP PYROPHOSPHATASE_METHYLTRANSFERASE PROTEIN-RELATED"/>
    <property type="match status" value="1"/>
</dbReference>
<dbReference type="HAMAP" id="MF_00528">
    <property type="entry name" value="Maf"/>
    <property type="match status" value="1"/>
</dbReference>
<evidence type="ECO:0000313" key="4">
    <source>
        <dbReference type="EMBL" id="BBH26989.1"/>
    </source>
</evidence>
<evidence type="ECO:0000256" key="1">
    <source>
        <dbReference type="ARBA" id="ARBA00001968"/>
    </source>
</evidence>
<comment type="function">
    <text evidence="3">Nucleoside triphosphate pyrophosphatase. May have a dual role in cell division arrest and in preventing the incorporation of modified nucleotides into cellular nucleic acids.</text>
</comment>
<reference evidence="4 5" key="1">
    <citation type="submission" date="2018-11" db="EMBL/GenBank/DDBJ databases">
        <title>Novel Erysipelotrichaceae bacterium isolated from small intestine of a swine.</title>
        <authorList>
            <person name="Kim J.S."/>
            <person name="Choe H."/>
            <person name="Lee Y.R."/>
            <person name="Kim K.M."/>
            <person name="Park D.S."/>
        </authorList>
    </citation>
    <scope>NUCLEOTIDE SEQUENCE [LARGE SCALE GENOMIC DNA]</scope>
    <source>
        <strain evidence="4 5">SG0102</strain>
    </source>
</reference>
<comment type="caution">
    <text evidence="3">Lacks conserved residue(s) required for the propagation of feature annotation.</text>
</comment>
<dbReference type="Proteomes" id="UP000268059">
    <property type="component" value="Chromosome"/>
</dbReference>
<dbReference type="Pfam" id="PF02545">
    <property type="entry name" value="Maf"/>
    <property type="match status" value="1"/>
</dbReference>
<dbReference type="InterPro" id="IPR029001">
    <property type="entry name" value="ITPase-like_fam"/>
</dbReference>
<dbReference type="EMBL" id="AP019309">
    <property type="protein sequence ID" value="BBH26989.1"/>
    <property type="molecule type" value="Genomic_DNA"/>
</dbReference>